<feature type="compositionally biased region" description="Low complexity" evidence="4">
    <location>
        <begin position="66"/>
        <end position="113"/>
    </location>
</feature>
<evidence type="ECO:0000256" key="2">
    <source>
        <dbReference type="ARBA" id="ARBA00022737"/>
    </source>
</evidence>
<reference evidence="6" key="1">
    <citation type="submission" date="2022-11" db="EMBL/GenBank/DDBJ databases">
        <title>Minimal conservation of predation-associated metabolite biosynthetic gene clusters underscores biosynthetic potential of Myxococcota including descriptions for ten novel species: Archangium lansinium sp. nov., Myxococcus landrumus sp. nov., Nannocystis bai.</title>
        <authorList>
            <person name="Ahearne A."/>
            <person name="Stevens C."/>
            <person name="Dowd S."/>
        </authorList>
    </citation>
    <scope>NUCLEOTIDE SEQUENCE</scope>
    <source>
        <strain evidence="6">Fl3</strain>
    </source>
</reference>
<gene>
    <name evidence="6" type="ORF">O0S08_10605</name>
</gene>
<keyword evidence="1" id="KW-0732">Signal</keyword>
<feature type="domain" description="VWFA" evidence="5">
    <location>
        <begin position="157"/>
        <end position="388"/>
    </location>
</feature>
<dbReference type="PROSITE" id="PS50234">
    <property type="entry name" value="VWFA"/>
    <property type="match status" value="1"/>
</dbReference>
<evidence type="ECO:0000256" key="3">
    <source>
        <dbReference type="ARBA" id="ARBA00023157"/>
    </source>
</evidence>
<dbReference type="SUPFAM" id="SSF53300">
    <property type="entry name" value="vWA-like"/>
    <property type="match status" value="1"/>
</dbReference>
<feature type="region of interest" description="Disordered" evidence="4">
    <location>
        <begin position="19"/>
        <end position="124"/>
    </location>
</feature>
<dbReference type="Proteomes" id="UP001164459">
    <property type="component" value="Chromosome"/>
</dbReference>
<protein>
    <recommendedName>
        <fullName evidence="5">VWFA domain-containing protein</fullName>
    </recommendedName>
</protein>
<dbReference type="Gene3D" id="3.40.50.410">
    <property type="entry name" value="von Willebrand factor, type A domain"/>
    <property type="match status" value="1"/>
</dbReference>
<dbReference type="SMART" id="SM00327">
    <property type="entry name" value="VWA"/>
    <property type="match status" value="1"/>
</dbReference>
<dbReference type="EMBL" id="CP114040">
    <property type="protein sequence ID" value="WAS96597.1"/>
    <property type="molecule type" value="Genomic_DNA"/>
</dbReference>
<organism evidence="6 7">
    <name type="scientific">Nannocystis punicea</name>
    <dbReference type="NCBI Taxonomy" id="2995304"/>
    <lineage>
        <taxon>Bacteria</taxon>
        <taxon>Pseudomonadati</taxon>
        <taxon>Myxococcota</taxon>
        <taxon>Polyangia</taxon>
        <taxon>Nannocystales</taxon>
        <taxon>Nannocystaceae</taxon>
        <taxon>Nannocystis</taxon>
    </lineage>
</organism>
<sequence>MIALPLLSLVESACFFNPSVSTHSAPSTDTTTAAPDPAGTSAMSSSGVMTSTNTAPPGGTWSSDASSTTLTGSPTSGNPADSSSSTTSTTGPETTADPSGTSSTTGPGTTTQPEAGCGNGEVEPPEACDDGNDLFADDCWPTCEKSQCGDCSFARPNVLFVLDYSTSMNSMWGPNETRYSAITGAITDFLTTQPALAQRINVAFLRYGHDPNVQMAGTLIQNDSSGIMDGQKIDLSWTEGGAYLQCQHENLAALITSLPPPINGSLVGIGTWTKGALDRARGLIQAQRAEFIENKNAAPYYRIILITDGQWTDPSGTQSPGPANQNPSITAGDLYMNENVMTHVITLGEASGKLFANELATAGGTGQAVDAMSPGTIDLALGAVFAAIDSEGIVPGDCST</sequence>
<proteinExistence type="predicted"/>
<evidence type="ECO:0000313" key="6">
    <source>
        <dbReference type="EMBL" id="WAS96597.1"/>
    </source>
</evidence>
<dbReference type="CDD" id="cd00198">
    <property type="entry name" value="vWFA"/>
    <property type="match status" value="1"/>
</dbReference>
<dbReference type="InterPro" id="IPR011936">
    <property type="entry name" value="Myxo_disulph_rpt"/>
</dbReference>
<feature type="compositionally biased region" description="Polar residues" evidence="4">
    <location>
        <begin position="43"/>
        <end position="65"/>
    </location>
</feature>
<evidence type="ECO:0000256" key="4">
    <source>
        <dbReference type="SAM" id="MobiDB-lite"/>
    </source>
</evidence>
<evidence type="ECO:0000259" key="5">
    <source>
        <dbReference type="PROSITE" id="PS50234"/>
    </source>
</evidence>
<dbReference type="InterPro" id="IPR002035">
    <property type="entry name" value="VWF_A"/>
</dbReference>
<accession>A0ABY7HBF2</accession>
<evidence type="ECO:0000313" key="7">
    <source>
        <dbReference type="Proteomes" id="UP001164459"/>
    </source>
</evidence>
<keyword evidence="7" id="KW-1185">Reference proteome</keyword>
<keyword evidence="2" id="KW-0677">Repeat</keyword>
<name>A0ABY7HBF2_9BACT</name>
<keyword evidence="3" id="KW-1015">Disulfide bond</keyword>
<evidence type="ECO:0000256" key="1">
    <source>
        <dbReference type="ARBA" id="ARBA00022729"/>
    </source>
</evidence>
<dbReference type="InterPro" id="IPR036465">
    <property type="entry name" value="vWFA_dom_sf"/>
</dbReference>
<dbReference type="NCBIfam" id="TIGR02232">
    <property type="entry name" value="myxo_disulf_rpt"/>
    <property type="match status" value="1"/>
</dbReference>
<dbReference type="RefSeq" id="WP_269038963.1">
    <property type="nucleotide sequence ID" value="NZ_CP114040.1"/>
</dbReference>
<feature type="compositionally biased region" description="Low complexity" evidence="4">
    <location>
        <begin position="24"/>
        <end position="42"/>
    </location>
</feature>